<gene>
    <name evidence="1" type="ORF">BSTOLATCC_MIC54146</name>
</gene>
<dbReference type="AlphaFoldDB" id="A0AAU9K173"/>
<evidence type="ECO:0000313" key="2">
    <source>
        <dbReference type="Proteomes" id="UP001162131"/>
    </source>
</evidence>
<sequence>MGCGESAQPLNSCSRHPTGVRDLEERMMALKNEYLVGASWNQVEQTLVDQPKLNLLTGFSSWGKWAKSWKEISTLPEVSFLASQEWSLLWNKKLWISNLPKVNQKISNLQWQVTYLNVRHGETNLPTADNECRHLFGSINLCEAVKVNWWVAGKH</sequence>
<proteinExistence type="predicted"/>
<keyword evidence="2" id="KW-1185">Reference proteome</keyword>
<name>A0AAU9K173_9CILI</name>
<protein>
    <submittedName>
        <fullName evidence="1">Uncharacterized protein</fullName>
    </submittedName>
</protein>
<dbReference type="Proteomes" id="UP001162131">
    <property type="component" value="Unassembled WGS sequence"/>
</dbReference>
<dbReference type="EMBL" id="CAJZBQ010000053">
    <property type="protein sequence ID" value="CAG9331770.1"/>
    <property type="molecule type" value="Genomic_DNA"/>
</dbReference>
<comment type="caution">
    <text evidence="1">The sequence shown here is derived from an EMBL/GenBank/DDBJ whole genome shotgun (WGS) entry which is preliminary data.</text>
</comment>
<evidence type="ECO:0000313" key="1">
    <source>
        <dbReference type="EMBL" id="CAG9331770.1"/>
    </source>
</evidence>
<organism evidence="1 2">
    <name type="scientific">Blepharisma stoltei</name>
    <dbReference type="NCBI Taxonomy" id="1481888"/>
    <lineage>
        <taxon>Eukaryota</taxon>
        <taxon>Sar</taxon>
        <taxon>Alveolata</taxon>
        <taxon>Ciliophora</taxon>
        <taxon>Postciliodesmatophora</taxon>
        <taxon>Heterotrichea</taxon>
        <taxon>Heterotrichida</taxon>
        <taxon>Blepharismidae</taxon>
        <taxon>Blepharisma</taxon>
    </lineage>
</organism>
<reference evidence="1" key="1">
    <citation type="submission" date="2021-09" db="EMBL/GenBank/DDBJ databases">
        <authorList>
            <consortium name="AG Swart"/>
            <person name="Singh M."/>
            <person name="Singh A."/>
            <person name="Seah K."/>
            <person name="Emmerich C."/>
        </authorList>
    </citation>
    <scope>NUCLEOTIDE SEQUENCE</scope>
    <source>
        <strain evidence="1">ATCC30299</strain>
    </source>
</reference>
<accession>A0AAU9K173</accession>